<evidence type="ECO:0000313" key="1">
    <source>
        <dbReference type="EMBL" id="MEE1884169.1"/>
    </source>
</evidence>
<gene>
    <name evidence="1" type="ORF">VRU49_01940</name>
</gene>
<dbReference type="EMBL" id="JAZDQU010000001">
    <property type="protein sequence ID" value="MEE1884169.1"/>
    <property type="molecule type" value="Genomic_DNA"/>
</dbReference>
<accession>A0ABU7GYS0</accession>
<proteinExistence type="predicted"/>
<evidence type="ECO:0008006" key="3">
    <source>
        <dbReference type="Google" id="ProtNLM"/>
    </source>
</evidence>
<dbReference type="Proteomes" id="UP001337681">
    <property type="component" value="Unassembled WGS sequence"/>
</dbReference>
<comment type="caution">
    <text evidence="1">The sequence shown here is derived from an EMBL/GenBank/DDBJ whole genome shotgun (WGS) entry which is preliminary data.</text>
</comment>
<keyword evidence="2" id="KW-1185">Reference proteome</keyword>
<reference evidence="1 2" key="1">
    <citation type="submission" date="2024-01" db="EMBL/GenBank/DDBJ databases">
        <title>Pedobacter sp. nov., isolated from oil-contaminated soil.</title>
        <authorList>
            <person name="Le N.T.T."/>
        </authorList>
    </citation>
    <scope>NUCLEOTIDE SEQUENCE [LARGE SCALE GENOMIC DNA]</scope>
    <source>
        <strain evidence="1 2">VNH31</strain>
    </source>
</reference>
<protein>
    <recommendedName>
        <fullName evidence="3">Phage integrase SAM-like domain-containing protein</fullName>
    </recommendedName>
</protein>
<evidence type="ECO:0000313" key="2">
    <source>
        <dbReference type="Proteomes" id="UP001337681"/>
    </source>
</evidence>
<organism evidence="1 2">
    <name type="scientific">Pedobacter flavus</name>
    <dbReference type="NCBI Taxonomy" id="3113906"/>
    <lineage>
        <taxon>Bacteria</taxon>
        <taxon>Pseudomonadati</taxon>
        <taxon>Bacteroidota</taxon>
        <taxon>Sphingobacteriia</taxon>
        <taxon>Sphingobacteriales</taxon>
        <taxon>Sphingobacteriaceae</taxon>
        <taxon>Pedobacter</taxon>
    </lineage>
</organism>
<sequence length="164" mass="19881">MNFNSKSRKGDFINGFMLMMEEFEMYASIKQHKAYIKRWTKFLLNNTGFNLSTSDIFIRYIILTEFLNNLKYYLDKSFDDKEFQLTNFTSKFKVILVELNMLCNQKEFKNRDEILIQWMLSTYMKERTTENQVKPLRNCLKKIFQYLAKLSDTKVLKNNSTNWF</sequence>
<dbReference type="RefSeq" id="WP_330145087.1">
    <property type="nucleotide sequence ID" value="NZ_JAZDQU010000001.1"/>
</dbReference>
<name>A0ABU7GYS0_9SPHI</name>